<organism evidence="6 7">
    <name type="scientific">Noviherbaspirillum saxi</name>
    <dbReference type="NCBI Taxonomy" id="2320863"/>
    <lineage>
        <taxon>Bacteria</taxon>
        <taxon>Pseudomonadati</taxon>
        <taxon>Pseudomonadota</taxon>
        <taxon>Betaproteobacteria</taxon>
        <taxon>Burkholderiales</taxon>
        <taxon>Oxalobacteraceae</taxon>
        <taxon>Noviherbaspirillum</taxon>
    </lineage>
</organism>
<dbReference type="SUPFAM" id="SSF51206">
    <property type="entry name" value="cAMP-binding domain-like"/>
    <property type="match status" value="1"/>
</dbReference>
<evidence type="ECO:0000313" key="7">
    <source>
        <dbReference type="Proteomes" id="UP000265955"/>
    </source>
</evidence>
<dbReference type="InterPro" id="IPR014710">
    <property type="entry name" value="RmlC-like_jellyroll"/>
</dbReference>
<feature type="domain" description="Cyclic nucleotide-binding" evidence="4">
    <location>
        <begin position="8"/>
        <end position="104"/>
    </location>
</feature>
<comment type="caution">
    <text evidence="6">The sequence shown here is derived from an EMBL/GenBank/DDBJ whole genome shotgun (WGS) entry which is preliminary data.</text>
</comment>
<dbReference type="PANTHER" id="PTHR24567:SF26">
    <property type="entry name" value="REGULATORY PROTEIN YEIL"/>
    <property type="match status" value="1"/>
</dbReference>
<dbReference type="PROSITE" id="PS50042">
    <property type="entry name" value="CNMP_BINDING_3"/>
    <property type="match status" value="1"/>
</dbReference>
<dbReference type="PANTHER" id="PTHR24567">
    <property type="entry name" value="CRP FAMILY TRANSCRIPTIONAL REGULATORY PROTEIN"/>
    <property type="match status" value="1"/>
</dbReference>
<dbReference type="OrthoDB" id="6881322at2"/>
<sequence>MQYLGFNWIETLGPEARKNLLDRARLRKLPDSTILYRQGDITHQFFQILDGSIRKYVLDDAGQEVLLYVYGKGDVVADSSALDRSPYPVTIATQGETLLRVWTVQDLIELRAVSPVYDIAIATQACHRLRGTLQIIQELVTLPVASRVASHLVILAEHQYLTENGQELELSQADLGLMIGTTRQTVSAIVNELKREGFIETRYGKIIVKNLAGLREYSSRARKAV</sequence>
<evidence type="ECO:0000259" key="5">
    <source>
        <dbReference type="PROSITE" id="PS51063"/>
    </source>
</evidence>
<dbReference type="InterPro" id="IPR018490">
    <property type="entry name" value="cNMP-bd_dom_sf"/>
</dbReference>
<dbReference type="PROSITE" id="PS51063">
    <property type="entry name" value="HTH_CRP_2"/>
    <property type="match status" value="1"/>
</dbReference>
<proteinExistence type="predicted"/>
<dbReference type="SMART" id="SM00100">
    <property type="entry name" value="cNMP"/>
    <property type="match status" value="1"/>
</dbReference>
<dbReference type="InterPro" id="IPR036388">
    <property type="entry name" value="WH-like_DNA-bd_sf"/>
</dbReference>
<accession>A0A3A3FU88</accession>
<dbReference type="Proteomes" id="UP000265955">
    <property type="component" value="Unassembled WGS sequence"/>
</dbReference>
<protein>
    <submittedName>
        <fullName evidence="6">Crp/Fnr family transcriptional regulator</fullName>
    </submittedName>
</protein>
<dbReference type="RefSeq" id="WP_119769732.1">
    <property type="nucleotide sequence ID" value="NZ_QYUO01000001.1"/>
</dbReference>
<dbReference type="InterPro" id="IPR050397">
    <property type="entry name" value="Env_Response_Regulators"/>
</dbReference>
<dbReference type="InterPro" id="IPR000595">
    <property type="entry name" value="cNMP-bd_dom"/>
</dbReference>
<dbReference type="GO" id="GO:0003700">
    <property type="term" value="F:DNA-binding transcription factor activity"/>
    <property type="evidence" value="ECO:0007669"/>
    <property type="project" value="TreeGrafter"/>
</dbReference>
<dbReference type="GO" id="GO:0005829">
    <property type="term" value="C:cytosol"/>
    <property type="evidence" value="ECO:0007669"/>
    <property type="project" value="TreeGrafter"/>
</dbReference>
<dbReference type="InterPro" id="IPR036390">
    <property type="entry name" value="WH_DNA-bd_sf"/>
</dbReference>
<evidence type="ECO:0000259" key="4">
    <source>
        <dbReference type="PROSITE" id="PS50042"/>
    </source>
</evidence>
<dbReference type="SMART" id="SM00419">
    <property type="entry name" value="HTH_CRP"/>
    <property type="match status" value="1"/>
</dbReference>
<evidence type="ECO:0000256" key="2">
    <source>
        <dbReference type="ARBA" id="ARBA00023125"/>
    </source>
</evidence>
<dbReference type="InterPro" id="IPR012318">
    <property type="entry name" value="HTH_CRP"/>
</dbReference>
<evidence type="ECO:0000256" key="1">
    <source>
        <dbReference type="ARBA" id="ARBA00023015"/>
    </source>
</evidence>
<dbReference type="CDD" id="cd00038">
    <property type="entry name" value="CAP_ED"/>
    <property type="match status" value="1"/>
</dbReference>
<dbReference type="Pfam" id="PF00027">
    <property type="entry name" value="cNMP_binding"/>
    <property type="match status" value="1"/>
</dbReference>
<evidence type="ECO:0000256" key="3">
    <source>
        <dbReference type="ARBA" id="ARBA00023163"/>
    </source>
</evidence>
<keyword evidence="3" id="KW-0804">Transcription</keyword>
<feature type="domain" description="HTH crp-type" evidence="5">
    <location>
        <begin position="142"/>
        <end position="212"/>
    </location>
</feature>
<dbReference type="SUPFAM" id="SSF46785">
    <property type="entry name" value="Winged helix' DNA-binding domain"/>
    <property type="match status" value="1"/>
</dbReference>
<dbReference type="Gene3D" id="1.10.10.10">
    <property type="entry name" value="Winged helix-like DNA-binding domain superfamily/Winged helix DNA-binding domain"/>
    <property type="match status" value="1"/>
</dbReference>
<evidence type="ECO:0000313" key="6">
    <source>
        <dbReference type="EMBL" id="RJF99787.1"/>
    </source>
</evidence>
<keyword evidence="1" id="KW-0805">Transcription regulation</keyword>
<gene>
    <name evidence="6" type="ORF">D3871_15610</name>
</gene>
<dbReference type="GO" id="GO:0003677">
    <property type="term" value="F:DNA binding"/>
    <property type="evidence" value="ECO:0007669"/>
    <property type="project" value="UniProtKB-KW"/>
</dbReference>
<dbReference type="Pfam" id="PF13545">
    <property type="entry name" value="HTH_Crp_2"/>
    <property type="match status" value="1"/>
</dbReference>
<reference evidence="7" key="1">
    <citation type="submission" date="2018-09" db="EMBL/GenBank/DDBJ databases">
        <authorList>
            <person name="Zhu H."/>
        </authorList>
    </citation>
    <scope>NUCLEOTIDE SEQUENCE [LARGE SCALE GENOMIC DNA]</scope>
    <source>
        <strain evidence="7">K1R23-30</strain>
    </source>
</reference>
<dbReference type="AlphaFoldDB" id="A0A3A3FU88"/>
<name>A0A3A3FU88_9BURK</name>
<dbReference type="Gene3D" id="2.60.120.10">
    <property type="entry name" value="Jelly Rolls"/>
    <property type="match status" value="1"/>
</dbReference>
<keyword evidence="7" id="KW-1185">Reference proteome</keyword>
<keyword evidence="2" id="KW-0238">DNA-binding</keyword>
<dbReference type="EMBL" id="QYUO01000001">
    <property type="protein sequence ID" value="RJF99787.1"/>
    <property type="molecule type" value="Genomic_DNA"/>
</dbReference>